<dbReference type="EMBL" id="FOMI01000005">
    <property type="protein sequence ID" value="SFD15694.1"/>
    <property type="molecule type" value="Genomic_DNA"/>
</dbReference>
<keyword evidence="4" id="KW-1185">Reference proteome</keyword>
<sequence>MDNTGIILTLAYPDTIVMVSEEWFSPFLKYVGVGKTNYLRAGHAALVLINKDTGVLEYHDFGRYITPEPNGRVRGSNTDNELHFPIKADIDSGSQREGQIKNLDAILEFLATHPKLTHGDGKLVASVCNAVNYKKARAHITKMQNKHFIRYAAFIKDACNCARFVTDTLIASVTDAKIKKRLEKSKWFTPSTVGNVLLADTEAFPYEVSEIGAISEFKGSQKSENIRCFLDKLKDHKVNLIGTQDAKFVDGLHSKAQWLSGIAAGAWFELYDLETKSDYRFRRISAYGNIDCDAVFTVEDDGFNANLDYEFIHYSNCKFFHIKQHDVVFRFSRKI</sequence>
<accession>A0A1I1Q0P0</accession>
<evidence type="ECO:0000313" key="3">
    <source>
        <dbReference type="EMBL" id="SFD15694.1"/>
    </source>
</evidence>
<dbReference type="AlphaFoldDB" id="A0A1I1Q0P0"/>
<dbReference type="InterPro" id="IPR046517">
    <property type="entry name" value="DUF6695"/>
</dbReference>
<dbReference type="Pfam" id="PF25218">
    <property type="entry name" value="TseH"/>
    <property type="match status" value="1"/>
</dbReference>
<feature type="domain" description="DUF6695" evidence="1">
    <location>
        <begin position="256"/>
        <end position="333"/>
    </location>
</feature>
<reference evidence="4" key="1">
    <citation type="submission" date="2016-10" db="EMBL/GenBank/DDBJ databases">
        <authorList>
            <person name="Varghese N."/>
            <person name="Submissions S."/>
        </authorList>
    </citation>
    <scope>NUCLEOTIDE SEQUENCE [LARGE SCALE GENOMIC DNA]</scope>
    <source>
        <strain evidence="4">DSM 25730</strain>
    </source>
</reference>
<dbReference type="Pfam" id="PF20405">
    <property type="entry name" value="DUF6695"/>
    <property type="match status" value="1"/>
</dbReference>
<gene>
    <name evidence="3" type="ORF">SAMN04487987_10582</name>
</gene>
<evidence type="ECO:0000259" key="1">
    <source>
        <dbReference type="Pfam" id="PF20405"/>
    </source>
</evidence>
<feature type="domain" description="Type VI secretion system effector TseH-like" evidence="2">
    <location>
        <begin position="7"/>
        <end position="178"/>
    </location>
</feature>
<evidence type="ECO:0000313" key="4">
    <source>
        <dbReference type="Proteomes" id="UP000199439"/>
    </source>
</evidence>
<proteinExistence type="predicted"/>
<dbReference type="OrthoDB" id="695573at2"/>
<dbReference type="InterPro" id="IPR057382">
    <property type="entry name" value="TseH"/>
</dbReference>
<protein>
    <submittedName>
        <fullName evidence="3">Uncharacterized protein</fullName>
    </submittedName>
</protein>
<name>A0A1I1Q0P0_9FLAO</name>
<dbReference type="Proteomes" id="UP000199439">
    <property type="component" value="Unassembled WGS sequence"/>
</dbReference>
<organism evidence="3 4">
    <name type="scientific">Algibacter pectinivorans</name>
    <dbReference type="NCBI Taxonomy" id="870482"/>
    <lineage>
        <taxon>Bacteria</taxon>
        <taxon>Pseudomonadati</taxon>
        <taxon>Bacteroidota</taxon>
        <taxon>Flavobacteriia</taxon>
        <taxon>Flavobacteriales</taxon>
        <taxon>Flavobacteriaceae</taxon>
        <taxon>Algibacter</taxon>
    </lineage>
</organism>
<dbReference type="STRING" id="870482.SAMN04487987_10582"/>
<evidence type="ECO:0000259" key="2">
    <source>
        <dbReference type="Pfam" id="PF25218"/>
    </source>
</evidence>